<accession>A0A0A9A4Y6</accession>
<reference evidence="1" key="1">
    <citation type="submission" date="2014-09" db="EMBL/GenBank/DDBJ databases">
        <authorList>
            <person name="Magalhaes I.L.F."/>
            <person name="Oliveira U."/>
            <person name="Santos F.R."/>
            <person name="Vidigal T.H.D.A."/>
            <person name="Brescovit A.D."/>
            <person name="Santos A.J."/>
        </authorList>
    </citation>
    <scope>NUCLEOTIDE SEQUENCE</scope>
    <source>
        <tissue evidence="1">Shoot tissue taken approximately 20 cm above the soil surface</tissue>
    </source>
</reference>
<dbReference type="EMBL" id="GBRH01253830">
    <property type="protein sequence ID" value="JAD44065.1"/>
    <property type="molecule type" value="Transcribed_RNA"/>
</dbReference>
<evidence type="ECO:0000313" key="1">
    <source>
        <dbReference type="EMBL" id="JAD44065.1"/>
    </source>
</evidence>
<protein>
    <submittedName>
        <fullName evidence="1">Uncharacterized protein</fullName>
    </submittedName>
</protein>
<dbReference type="AlphaFoldDB" id="A0A0A9A4Y6"/>
<name>A0A0A9A4Y6_ARUDO</name>
<proteinExistence type="predicted"/>
<organism evidence="1">
    <name type="scientific">Arundo donax</name>
    <name type="common">Giant reed</name>
    <name type="synonym">Donax arundinaceus</name>
    <dbReference type="NCBI Taxonomy" id="35708"/>
    <lineage>
        <taxon>Eukaryota</taxon>
        <taxon>Viridiplantae</taxon>
        <taxon>Streptophyta</taxon>
        <taxon>Embryophyta</taxon>
        <taxon>Tracheophyta</taxon>
        <taxon>Spermatophyta</taxon>
        <taxon>Magnoliopsida</taxon>
        <taxon>Liliopsida</taxon>
        <taxon>Poales</taxon>
        <taxon>Poaceae</taxon>
        <taxon>PACMAD clade</taxon>
        <taxon>Arundinoideae</taxon>
        <taxon>Arundineae</taxon>
        <taxon>Arundo</taxon>
    </lineage>
</organism>
<sequence length="18" mass="2215">MSDPHYTQSNHTHQTMHY</sequence>
<reference evidence="1" key="2">
    <citation type="journal article" date="2015" name="Data Brief">
        <title>Shoot transcriptome of the giant reed, Arundo donax.</title>
        <authorList>
            <person name="Barrero R.A."/>
            <person name="Guerrero F.D."/>
            <person name="Moolhuijzen P."/>
            <person name="Goolsby J.A."/>
            <person name="Tidwell J."/>
            <person name="Bellgard S.E."/>
            <person name="Bellgard M.I."/>
        </authorList>
    </citation>
    <scope>NUCLEOTIDE SEQUENCE</scope>
    <source>
        <tissue evidence="1">Shoot tissue taken approximately 20 cm above the soil surface</tissue>
    </source>
</reference>